<dbReference type="PANTHER" id="PTHR45653">
    <property type="entry name" value="DEDICATOR OF CYTOKINESIS"/>
    <property type="match status" value="1"/>
</dbReference>
<comment type="caution">
    <text evidence="4">The sequence shown here is derived from an EMBL/GenBank/DDBJ whole genome shotgun (WGS) entry which is preliminary data.</text>
</comment>
<dbReference type="SMART" id="SM00326">
    <property type="entry name" value="SH3"/>
    <property type="match status" value="1"/>
</dbReference>
<dbReference type="GO" id="GO:0007520">
    <property type="term" value="P:myoblast fusion"/>
    <property type="evidence" value="ECO:0007669"/>
    <property type="project" value="TreeGrafter"/>
</dbReference>
<name>A0A5N4CAI3_CAMDR</name>
<dbReference type="InterPro" id="IPR032376">
    <property type="entry name" value="DOCK_N"/>
</dbReference>
<dbReference type="GO" id="GO:0005737">
    <property type="term" value="C:cytoplasm"/>
    <property type="evidence" value="ECO:0007669"/>
    <property type="project" value="TreeGrafter"/>
</dbReference>
<dbReference type="AlphaFoldDB" id="A0A5N4CAI3"/>
<dbReference type="GO" id="GO:0005085">
    <property type="term" value="F:guanyl-nucleotide exchange factor activity"/>
    <property type="evidence" value="ECO:0007669"/>
    <property type="project" value="InterPro"/>
</dbReference>
<dbReference type="Pfam" id="PF00018">
    <property type="entry name" value="SH3_1"/>
    <property type="match status" value="1"/>
</dbReference>
<dbReference type="GO" id="GO:0031267">
    <property type="term" value="F:small GTPase binding"/>
    <property type="evidence" value="ECO:0007669"/>
    <property type="project" value="TreeGrafter"/>
</dbReference>
<evidence type="ECO:0000256" key="2">
    <source>
        <dbReference type="PROSITE-ProRule" id="PRU00192"/>
    </source>
</evidence>
<protein>
    <submittedName>
        <fullName evidence="4">Dedicator of cytokinesis protein 5</fullName>
    </submittedName>
</protein>
<dbReference type="Gene3D" id="2.30.30.40">
    <property type="entry name" value="SH3 Domains"/>
    <property type="match status" value="1"/>
</dbReference>
<dbReference type="Pfam" id="PF16172">
    <property type="entry name" value="DOCK_N"/>
    <property type="match status" value="2"/>
</dbReference>
<evidence type="ECO:0000313" key="5">
    <source>
        <dbReference type="Proteomes" id="UP000299084"/>
    </source>
</evidence>
<reference evidence="4 5" key="1">
    <citation type="journal article" date="2019" name="Mol. Ecol. Resour.">
        <title>Improving Illumina assemblies with Hi-C and long reads: an example with the North African dromedary.</title>
        <authorList>
            <person name="Elbers J.P."/>
            <person name="Rogers M.F."/>
            <person name="Perelman P.L."/>
            <person name="Proskuryakova A.A."/>
            <person name="Serdyukova N.A."/>
            <person name="Johnson W.E."/>
            <person name="Horin P."/>
            <person name="Corander J."/>
            <person name="Murphy D."/>
            <person name="Burger P.A."/>
        </authorList>
    </citation>
    <scope>NUCLEOTIDE SEQUENCE [LARGE SCALE GENOMIC DNA]</scope>
    <source>
        <strain evidence="4">Drom800</strain>
        <tissue evidence="4">Blood</tissue>
    </source>
</reference>
<gene>
    <name evidence="4" type="ORF">Cadr_000029642</name>
</gene>
<keyword evidence="5" id="KW-1185">Reference proteome</keyword>
<dbReference type="GO" id="GO:0007264">
    <property type="term" value="P:small GTPase-mediated signal transduction"/>
    <property type="evidence" value="ECO:0007669"/>
    <property type="project" value="InterPro"/>
</dbReference>
<evidence type="ECO:0000313" key="4">
    <source>
        <dbReference type="EMBL" id="KAB1255896.1"/>
    </source>
</evidence>
<accession>A0A5N4CAI3</accession>
<dbReference type="GO" id="GO:0016477">
    <property type="term" value="P:cell migration"/>
    <property type="evidence" value="ECO:0007669"/>
    <property type="project" value="TreeGrafter"/>
</dbReference>
<dbReference type="PROSITE" id="PS50002">
    <property type="entry name" value="SH3"/>
    <property type="match status" value="1"/>
</dbReference>
<feature type="domain" description="SH3" evidence="3">
    <location>
        <begin position="39"/>
        <end position="100"/>
    </location>
</feature>
<dbReference type="InterPro" id="IPR026791">
    <property type="entry name" value="DOCK"/>
</dbReference>
<dbReference type="EMBL" id="JWIN03000031">
    <property type="protein sequence ID" value="KAB1255896.1"/>
    <property type="molecule type" value="Genomic_DNA"/>
</dbReference>
<dbReference type="InterPro" id="IPR001452">
    <property type="entry name" value="SH3_domain"/>
</dbReference>
<dbReference type="Gene3D" id="1.20.1270.350">
    <property type="entry name" value="Dedicator of cytokinesis N-terminal subdomain"/>
    <property type="match status" value="1"/>
</dbReference>
<sequence length="361" mass="40951">MPLEYITREKLGFSSDTFLKVTSVGKRSVEKNISYRDLKRGDIRMSIYNFNASQDVELSLQIGDTVHILEMYEGWYRGYTLQNKSKKGIFPETYIHLKEATVEDRGQHETVIPGELPLVQELTSTLREWAVIWRKLYVFRMRFASCSSIDWVCFEGLTGDAGDAGKEEVVAGNKVSGASATQNICLEQPQKCGGNSHFRKVSGEIASLGVLQPNNKVTLFRQLQQMTYNLIEWRSQILSGTLPKDELAELKKKVTAKIDHGNRMLGLDLVVRDDNGNILDPDETSTVALFKAHEVASRRIEEKIQEEKSILQNLDLRGQSIFSAVHTYGLYVNFKNFVCNIGEDAELFMALYDPDQSTFIR</sequence>
<dbReference type="InterPro" id="IPR042455">
    <property type="entry name" value="DOCK_N_sub1"/>
</dbReference>
<dbReference type="Proteomes" id="UP000299084">
    <property type="component" value="Unassembled WGS sequence"/>
</dbReference>
<proteinExistence type="predicted"/>
<evidence type="ECO:0000259" key="3">
    <source>
        <dbReference type="PROSITE" id="PS50002"/>
    </source>
</evidence>
<organism evidence="4 5">
    <name type="scientific">Camelus dromedarius</name>
    <name type="common">Dromedary</name>
    <name type="synonym">Arabian camel</name>
    <dbReference type="NCBI Taxonomy" id="9838"/>
    <lineage>
        <taxon>Eukaryota</taxon>
        <taxon>Metazoa</taxon>
        <taxon>Chordata</taxon>
        <taxon>Craniata</taxon>
        <taxon>Vertebrata</taxon>
        <taxon>Euteleostomi</taxon>
        <taxon>Mammalia</taxon>
        <taxon>Eutheria</taxon>
        <taxon>Laurasiatheria</taxon>
        <taxon>Artiodactyla</taxon>
        <taxon>Tylopoda</taxon>
        <taxon>Camelidae</taxon>
        <taxon>Camelus</taxon>
    </lineage>
</organism>
<dbReference type="SUPFAM" id="SSF50044">
    <property type="entry name" value="SH3-domain"/>
    <property type="match status" value="1"/>
</dbReference>
<evidence type="ECO:0000256" key="1">
    <source>
        <dbReference type="ARBA" id="ARBA00022443"/>
    </source>
</evidence>
<dbReference type="PANTHER" id="PTHR45653:SF3">
    <property type="entry name" value="DEDICATOR OF CYTOKINESIS PROTEIN 5"/>
    <property type="match status" value="1"/>
</dbReference>
<keyword evidence="1 2" id="KW-0728">SH3 domain</keyword>
<dbReference type="InterPro" id="IPR036028">
    <property type="entry name" value="SH3-like_dom_sf"/>
</dbReference>
<dbReference type="GO" id="GO:0005886">
    <property type="term" value="C:plasma membrane"/>
    <property type="evidence" value="ECO:0007669"/>
    <property type="project" value="TreeGrafter"/>
</dbReference>